<comment type="catalytic activity">
    <reaction evidence="4">
        <text>N(1)-(5-phospho-beta-D-ribosyl)glycinamide + (6R)-10-formyltetrahydrofolate = N(2)-formyl-N(1)-(5-phospho-beta-D-ribosyl)glycinamide + (6S)-5,6,7,8-tetrahydrofolate + H(+)</text>
        <dbReference type="Rhea" id="RHEA:15053"/>
        <dbReference type="ChEBI" id="CHEBI:15378"/>
        <dbReference type="ChEBI" id="CHEBI:57453"/>
        <dbReference type="ChEBI" id="CHEBI:143788"/>
        <dbReference type="ChEBI" id="CHEBI:147286"/>
        <dbReference type="ChEBI" id="CHEBI:195366"/>
        <dbReference type="EC" id="2.1.2.2"/>
    </reaction>
</comment>
<evidence type="ECO:0000256" key="3">
    <source>
        <dbReference type="ARBA" id="ARBA00022755"/>
    </source>
</evidence>
<feature type="binding site" evidence="4">
    <location>
        <begin position="12"/>
        <end position="14"/>
    </location>
    <ligand>
        <name>N(1)-(5-phospho-beta-D-ribosyl)glycinamide</name>
        <dbReference type="ChEBI" id="CHEBI:143788"/>
    </ligand>
</feature>
<dbReference type="SUPFAM" id="SSF53328">
    <property type="entry name" value="Formyltransferase"/>
    <property type="match status" value="1"/>
</dbReference>
<dbReference type="InterPro" id="IPR029470">
    <property type="entry name" value="PDDEXK_4"/>
</dbReference>
<accession>A0A0Z8H5A4</accession>
<feature type="binding site" evidence="4">
    <location>
        <position position="100"/>
    </location>
    <ligand>
        <name>(6R)-10-formyltetrahydrofolate</name>
        <dbReference type="ChEBI" id="CHEBI:195366"/>
    </ligand>
</feature>
<dbReference type="AlphaFoldDB" id="A0A0Z8H5A4"/>
<dbReference type="PANTHER" id="PTHR43369">
    <property type="entry name" value="PHOSPHORIBOSYLGLYCINAMIDE FORMYLTRANSFERASE"/>
    <property type="match status" value="1"/>
</dbReference>
<dbReference type="Pfam" id="PF14281">
    <property type="entry name" value="PDDEXK_4"/>
    <property type="match status" value="1"/>
</dbReference>
<reference evidence="5 6" key="1">
    <citation type="submission" date="2016-02" db="EMBL/GenBank/DDBJ databases">
        <authorList>
            <consortium name="Pathogen Informatics"/>
        </authorList>
    </citation>
    <scope>NUCLEOTIDE SEQUENCE [LARGE SCALE GENOMIC DNA]</scope>
    <source>
        <strain evidence="5 6">LSS48</strain>
    </source>
</reference>
<evidence type="ECO:0000313" key="6">
    <source>
        <dbReference type="Proteomes" id="UP000073485"/>
    </source>
</evidence>
<feature type="binding site" evidence="4">
    <location>
        <begin position="83"/>
        <end position="86"/>
    </location>
    <ligand>
        <name>(6R)-10-formyltetrahydrofolate</name>
        <dbReference type="ChEBI" id="CHEBI:195366"/>
    </ligand>
</feature>
<dbReference type="CDD" id="cd08645">
    <property type="entry name" value="FMT_core_GART"/>
    <property type="match status" value="1"/>
</dbReference>
<dbReference type="Gene3D" id="3.40.50.170">
    <property type="entry name" value="Formyl transferase, N-terminal domain"/>
    <property type="match status" value="1"/>
</dbReference>
<dbReference type="GO" id="GO:0005829">
    <property type="term" value="C:cytosol"/>
    <property type="evidence" value="ECO:0007669"/>
    <property type="project" value="TreeGrafter"/>
</dbReference>
<dbReference type="InterPro" id="IPR004607">
    <property type="entry name" value="GART"/>
</dbReference>
<feature type="site" description="Raises pKa of active site His" evidence="4">
    <location>
        <position position="138"/>
    </location>
</feature>
<dbReference type="HAMAP" id="MF_01930">
    <property type="entry name" value="PurN"/>
    <property type="match status" value="1"/>
</dbReference>
<dbReference type="InterPro" id="IPR036477">
    <property type="entry name" value="Formyl_transf_N_sf"/>
</dbReference>
<comment type="function">
    <text evidence="4">Catalyzes the transfer of a formyl group from 10-formyltetrahydrofolate to 5-phospho-ribosyl-glycinamide (GAR), producing 5-phospho-ribosyl-N-formylglycinamide (FGAR) and tetrahydrofolate.</text>
</comment>
<feature type="binding site" evidence="4">
    <location>
        <position position="58"/>
    </location>
    <ligand>
        <name>(6R)-10-formyltetrahydrofolate</name>
        <dbReference type="ChEBI" id="CHEBI:195366"/>
    </ligand>
</feature>
<comment type="pathway">
    <text evidence="1 4">Purine metabolism; IMP biosynthesis via de novo pathway; N(2)-formyl-N(1)-(5-phospho-D-ribosyl)glycinamide from N(1)-(5-phospho-D-ribosyl)glycinamide (10-formyl THF route): step 1/1.</text>
</comment>
<sequence length="545" mass="62593">MKRIAVFASGNGSNFQVIAEQFEVAFVFSDRRNSYVLERAKKLGVPAFAFELKEFSDKQTYEEAIIQLLDQHQIDLVVLAGYMKIVGPTLLAQYEGRIINIHPAYLPEFPGAHGIEDAWNAGVAESGVTVHWVDSGIDTGQIIKQVRVPRLADDTLGAFEVRIHEAEYQLYPVVLEELGANRKRDFCVQQLKSSPLFAISLGGKEISHSNFWAWLIDLKVDGINPFVEVFIPSFYSSGYIYESCTREEDHRDLSIYYQQKGQGKCHIVENKLKSLPIGDQLLKYEQNFKKKNYEFSSGTITGLTKVLELQSWQFLSYKVISERIINILEHTKGISSINRELIMLYANDISCLSDLLLEEIESTKDRYVWKGSRYLEELKFDDVFLKYVSNEIAREIEREVMIPAFQSEWGLPKVAISFHNKKATIDIKYHQQFDDQEVGFIGIQIEGKQFRLHSGARIGESSLGNKDNLFNKLLELGYLENYSNKEIRGRESSLTKQYGKYGHDIYQYWNIGDMSRKELIICIKEELPKVINTITKGLDFIKEKS</sequence>
<dbReference type="EMBL" id="FIGO01000016">
    <property type="protein sequence ID" value="CYV10756.1"/>
    <property type="molecule type" value="Genomic_DNA"/>
</dbReference>
<evidence type="ECO:0000256" key="2">
    <source>
        <dbReference type="ARBA" id="ARBA00022679"/>
    </source>
</evidence>
<evidence type="ECO:0000256" key="4">
    <source>
        <dbReference type="HAMAP-Rule" id="MF_01930"/>
    </source>
</evidence>
<dbReference type="Proteomes" id="UP000073485">
    <property type="component" value="Unassembled WGS sequence"/>
</dbReference>
<dbReference type="GO" id="GO:0006189">
    <property type="term" value="P:'de novo' IMP biosynthetic process"/>
    <property type="evidence" value="ECO:0007669"/>
    <property type="project" value="UniProtKB-UniRule"/>
</dbReference>
<protein>
    <recommendedName>
        <fullName evidence="4">Phosphoribosylglycinamide formyltransferase</fullName>
        <ecNumber evidence="4">2.1.2.2</ecNumber>
    </recommendedName>
    <alternativeName>
        <fullName evidence="4">5'-phosphoribosylglycinamide transformylase</fullName>
    </alternativeName>
    <alternativeName>
        <fullName evidence="4">GAR transformylase</fullName>
        <shortName evidence="4">GART</shortName>
    </alternativeName>
</protein>
<gene>
    <name evidence="4 5" type="primary">purN</name>
    <name evidence="5" type="ORF">ERS132410_01966</name>
</gene>
<name>A0A0Z8H5A4_STRSU</name>
<dbReference type="GO" id="GO:0004644">
    <property type="term" value="F:phosphoribosylglycinamide formyltransferase activity"/>
    <property type="evidence" value="ECO:0007669"/>
    <property type="project" value="UniProtKB-UniRule"/>
</dbReference>
<keyword evidence="2 4" id="KW-0808">Transferase</keyword>
<dbReference type="EC" id="2.1.2.2" evidence="4"/>
<evidence type="ECO:0000256" key="1">
    <source>
        <dbReference type="ARBA" id="ARBA00005054"/>
    </source>
</evidence>
<dbReference type="NCBIfam" id="TIGR00639">
    <property type="entry name" value="PurN"/>
    <property type="match status" value="1"/>
</dbReference>
<dbReference type="Pfam" id="PF00551">
    <property type="entry name" value="Formyl_trans_N"/>
    <property type="match status" value="1"/>
</dbReference>
<comment type="similarity">
    <text evidence="4">Belongs to the GART family.</text>
</comment>
<dbReference type="UniPathway" id="UPA00074">
    <property type="reaction ID" value="UER00126"/>
</dbReference>
<proteinExistence type="inferred from homology"/>
<dbReference type="InterPro" id="IPR002376">
    <property type="entry name" value="Formyl_transf_N"/>
</dbReference>
<dbReference type="PANTHER" id="PTHR43369:SF2">
    <property type="entry name" value="PHOSPHORIBOSYLGLYCINAMIDE FORMYLTRANSFERASE"/>
    <property type="match status" value="1"/>
</dbReference>
<feature type="active site" description="Proton donor" evidence="4">
    <location>
        <position position="102"/>
    </location>
</feature>
<evidence type="ECO:0000313" key="5">
    <source>
        <dbReference type="EMBL" id="CYV10756.1"/>
    </source>
</evidence>
<keyword evidence="3 4" id="KW-0658">Purine biosynthesis</keyword>
<organism evidence="5 6">
    <name type="scientific">Streptococcus suis</name>
    <dbReference type="NCBI Taxonomy" id="1307"/>
    <lineage>
        <taxon>Bacteria</taxon>
        <taxon>Bacillati</taxon>
        <taxon>Bacillota</taxon>
        <taxon>Bacilli</taxon>
        <taxon>Lactobacillales</taxon>
        <taxon>Streptococcaceae</taxon>
        <taxon>Streptococcus</taxon>
    </lineage>
</organism>